<gene>
    <name evidence="3" type="ORF">N4261_18365</name>
</gene>
<dbReference type="InterPro" id="IPR025193">
    <property type="entry name" value="DUF4114"/>
</dbReference>
<protein>
    <submittedName>
        <fullName evidence="3">DUF4114 domain-containing protein</fullName>
    </submittedName>
</protein>
<feature type="region of interest" description="Disordered" evidence="1">
    <location>
        <begin position="168"/>
        <end position="188"/>
    </location>
</feature>
<evidence type="ECO:0000256" key="1">
    <source>
        <dbReference type="SAM" id="MobiDB-lite"/>
    </source>
</evidence>
<name>A0ABY6AUT7_9BURK</name>
<organism evidence="3 4">
    <name type="scientific">Roseateles amylovorans</name>
    <dbReference type="NCBI Taxonomy" id="2978473"/>
    <lineage>
        <taxon>Bacteria</taxon>
        <taxon>Pseudomonadati</taxon>
        <taxon>Pseudomonadota</taxon>
        <taxon>Betaproteobacteria</taxon>
        <taxon>Burkholderiales</taxon>
        <taxon>Sphaerotilaceae</taxon>
        <taxon>Roseateles</taxon>
    </lineage>
</organism>
<dbReference type="Proteomes" id="UP001064933">
    <property type="component" value="Chromosome"/>
</dbReference>
<accession>A0ABY6AUT7</accession>
<sequence length="222" mass="23430">MNFFKMNSNPWMQPFHGCAMGSMGGGHGCFQGGRALGGPLARSMMGYSAGGLWGGGWGRSQHGSSAYGQHGAFGHHGAYGRHGGHGACSTQREGGWDSSKGGYVVGKGGQLDVNIKGSESSNNNLIQYRVGNGEWKDVGYSKNDGGGTSIKAQPGSTVQFRINNGTDKLRAGTTKNVDGMDHGQVSSTKNGAMLSFEDQRGGGDRDFNDARIEIVNAKRRRH</sequence>
<dbReference type="Pfam" id="PF13448">
    <property type="entry name" value="DUF4114"/>
    <property type="match status" value="1"/>
</dbReference>
<feature type="domain" description="DUF4114" evidence="2">
    <location>
        <begin position="168"/>
        <end position="214"/>
    </location>
</feature>
<evidence type="ECO:0000313" key="3">
    <source>
        <dbReference type="EMBL" id="UXH76976.1"/>
    </source>
</evidence>
<evidence type="ECO:0000259" key="2">
    <source>
        <dbReference type="Pfam" id="PF13448"/>
    </source>
</evidence>
<evidence type="ECO:0000313" key="4">
    <source>
        <dbReference type="Proteomes" id="UP001064933"/>
    </source>
</evidence>
<proteinExistence type="predicted"/>
<reference evidence="3" key="1">
    <citation type="submission" date="2022-10" db="EMBL/GenBank/DDBJ databases">
        <title>Characterization and whole genome sequencing of a new Roseateles species, isolated from fresh water.</title>
        <authorList>
            <person name="Guliayeva D.Y."/>
            <person name="Akhremchuk A.E."/>
            <person name="Sikolenko M.A."/>
            <person name="Valentovich L.N."/>
            <person name="Sidarenka A.V."/>
        </authorList>
    </citation>
    <scope>NUCLEOTIDE SEQUENCE</scope>
    <source>
        <strain evidence="3">BIM B-1768</strain>
    </source>
</reference>
<keyword evidence="4" id="KW-1185">Reference proteome</keyword>
<dbReference type="RefSeq" id="WP_261756717.1">
    <property type="nucleotide sequence ID" value="NZ_CP104562.2"/>
</dbReference>
<dbReference type="EMBL" id="CP104562">
    <property type="protein sequence ID" value="UXH76976.1"/>
    <property type="molecule type" value="Genomic_DNA"/>
</dbReference>